<dbReference type="EMBL" id="CP002205">
    <property type="protein sequence ID" value="ADN08395.1"/>
    <property type="molecule type" value="Genomic_DNA"/>
</dbReference>
<sequence length="653" mass="75342">MNQYFNNKILYAIPIIFLIVLLFRISYSYHEAKRQVYDFAKKEAKVLNAHEMAHRDYYQNLFTNKTIPLNEKTLPALPAYSSYAISQIFSKNNILNIQIQTVSDRARNPQNAADISELKAIKFFKKNPKEKEYFSDKNSEYYLYASVLRIENKCLTCHASKNKAPLFIQKRYSKAYDYKLNELRGIMSIKIPKNKINSYFMSHFFYSIIYDFLLFIVLFVILYNIVKKSKKINNFLEYQIHLKTDELKQTLITDNLTKLPNRLKLIDYIKNLYNASSVHLALINIDGFKDINDFYGHKTGDKLLKQIASTIVNLCKDKSTSVYKLPSDEYAIFSVADVKASEFINNIRTLINKIQETNYLIDGNSLYITVSCGVASNEHGLITKADMALQVAKENKKSLISYSSSIDTAEQVNKNIQCVTLLKNAIHNDQIQPYFQPIYNVKTKKIEKYEALVRIKTQDGRVIVPNSFLDISIKSKLYPNITKVMIEKSFAFFQNTDYEFSINLSINDILNKRTMDFIMKSLHHYNNPSKVVFEILESDKIGNYDDIKLFIHNVKELGCKIALDDFGSGYSNFSHVLELNVDYLKIDASLVKNITTDENSRKITQTIITFASNIGLKTIAEYVENEEALNILDEMGIDFIQGYFIGKPAAKLV</sequence>
<dbReference type="STRING" id="563040.Saut_0346"/>
<evidence type="ECO:0000313" key="4">
    <source>
        <dbReference type="EMBL" id="ADN08395.1"/>
    </source>
</evidence>
<dbReference type="eggNOG" id="COG3706">
    <property type="taxonomic scope" value="Bacteria"/>
</dbReference>
<dbReference type="InterPro" id="IPR001633">
    <property type="entry name" value="EAL_dom"/>
</dbReference>
<dbReference type="InterPro" id="IPR000160">
    <property type="entry name" value="GGDEF_dom"/>
</dbReference>
<dbReference type="Gene3D" id="3.30.70.270">
    <property type="match status" value="1"/>
</dbReference>
<proteinExistence type="predicted"/>
<dbReference type="SUPFAM" id="SSF55073">
    <property type="entry name" value="Nucleotide cyclase"/>
    <property type="match status" value="1"/>
</dbReference>
<organism evidence="4 5">
    <name type="scientific">Sulfurimonas autotrophica (strain ATCC BAA-671 / DSM 16294 / JCM 11897 / OK10)</name>
    <dbReference type="NCBI Taxonomy" id="563040"/>
    <lineage>
        <taxon>Bacteria</taxon>
        <taxon>Pseudomonadati</taxon>
        <taxon>Campylobacterota</taxon>
        <taxon>Epsilonproteobacteria</taxon>
        <taxon>Campylobacterales</taxon>
        <taxon>Sulfurimonadaceae</taxon>
        <taxon>Sulfurimonas</taxon>
    </lineage>
</organism>
<feature type="domain" description="GGDEF" evidence="3">
    <location>
        <begin position="276"/>
        <end position="414"/>
    </location>
</feature>
<dbReference type="InterPro" id="IPR050706">
    <property type="entry name" value="Cyclic-di-GMP_PDE-like"/>
</dbReference>
<gene>
    <name evidence="4" type="ordered locus">Saut_0346</name>
</gene>
<evidence type="ECO:0000256" key="1">
    <source>
        <dbReference type="SAM" id="Phobius"/>
    </source>
</evidence>
<dbReference type="KEGG" id="sua:Saut_0346"/>
<keyword evidence="1" id="KW-0812">Transmembrane</keyword>
<dbReference type="PANTHER" id="PTHR33121:SF71">
    <property type="entry name" value="OXYGEN SENSOR PROTEIN DOSP"/>
    <property type="match status" value="1"/>
</dbReference>
<feature type="domain" description="EAL" evidence="2">
    <location>
        <begin position="415"/>
        <end position="653"/>
    </location>
</feature>
<dbReference type="Pfam" id="PF00990">
    <property type="entry name" value="GGDEF"/>
    <property type="match status" value="1"/>
</dbReference>
<keyword evidence="5" id="KW-1185">Reference proteome</keyword>
<name>E0UUF9_SULAO</name>
<dbReference type="SMART" id="SM00267">
    <property type="entry name" value="GGDEF"/>
    <property type="match status" value="1"/>
</dbReference>
<evidence type="ECO:0000313" key="5">
    <source>
        <dbReference type="Proteomes" id="UP000007803"/>
    </source>
</evidence>
<dbReference type="SMART" id="SM00052">
    <property type="entry name" value="EAL"/>
    <property type="match status" value="1"/>
</dbReference>
<feature type="transmembrane region" description="Helical" evidence="1">
    <location>
        <begin position="9"/>
        <end position="27"/>
    </location>
</feature>
<dbReference type="Proteomes" id="UP000007803">
    <property type="component" value="Chromosome"/>
</dbReference>
<evidence type="ECO:0000259" key="3">
    <source>
        <dbReference type="PROSITE" id="PS50887"/>
    </source>
</evidence>
<evidence type="ECO:0000259" key="2">
    <source>
        <dbReference type="PROSITE" id="PS50883"/>
    </source>
</evidence>
<dbReference type="PROSITE" id="PS50883">
    <property type="entry name" value="EAL"/>
    <property type="match status" value="1"/>
</dbReference>
<dbReference type="CDD" id="cd01948">
    <property type="entry name" value="EAL"/>
    <property type="match status" value="1"/>
</dbReference>
<dbReference type="RefSeq" id="WP_013326151.1">
    <property type="nucleotide sequence ID" value="NC_014506.1"/>
</dbReference>
<dbReference type="GO" id="GO:0071111">
    <property type="term" value="F:cyclic-guanylate-specific phosphodiesterase activity"/>
    <property type="evidence" value="ECO:0007669"/>
    <property type="project" value="InterPro"/>
</dbReference>
<dbReference type="eggNOG" id="COG2200">
    <property type="taxonomic scope" value="Bacteria"/>
</dbReference>
<dbReference type="Gene3D" id="3.20.20.450">
    <property type="entry name" value="EAL domain"/>
    <property type="match status" value="1"/>
</dbReference>
<dbReference type="OrthoDB" id="9790732at2"/>
<protein>
    <submittedName>
        <fullName evidence="4">Diguanylate cyclase/phosphodiesterase</fullName>
    </submittedName>
</protein>
<dbReference type="InterPro" id="IPR043128">
    <property type="entry name" value="Rev_trsase/Diguanyl_cyclase"/>
</dbReference>
<dbReference type="InterPro" id="IPR021796">
    <property type="entry name" value="Tll0287-like_dom"/>
</dbReference>
<dbReference type="AlphaFoldDB" id="E0UUF9"/>
<keyword evidence="1" id="KW-0472">Membrane</keyword>
<dbReference type="PROSITE" id="PS50887">
    <property type="entry name" value="GGDEF"/>
    <property type="match status" value="1"/>
</dbReference>
<keyword evidence="1" id="KW-1133">Transmembrane helix</keyword>
<dbReference type="HOGENOM" id="CLU_000445_70_46_7"/>
<dbReference type="InterPro" id="IPR035919">
    <property type="entry name" value="EAL_sf"/>
</dbReference>
<dbReference type="NCBIfam" id="TIGR00254">
    <property type="entry name" value="GGDEF"/>
    <property type="match status" value="1"/>
</dbReference>
<dbReference type="Pfam" id="PF00563">
    <property type="entry name" value="EAL"/>
    <property type="match status" value="1"/>
</dbReference>
<dbReference type="InterPro" id="IPR029787">
    <property type="entry name" value="Nucleotide_cyclase"/>
</dbReference>
<dbReference type="Pfam" id="PF11845">
    <property type="entry name" value="Tll0287-like"/>
    <property type="match status" value="1"/>
</dbReference>
<dbReference type="SUPFAM" id="SSF141868">
    <property type="entry name" value="EAL domain-like"/>
    <property type="match status" value="1"/>
</dbReference>
<dbReference type="CDD" id="cd01949">
    <property type="entry name" value="GGDEF"/>
    <property type="match status" value="1"/>
</dbReference>
<reference evidence="5" key="1">
    <citation type="journal article" date="2010" name="Stand. Genomic Sci.">
        <title>Complete genome sequence of Sulfurimonas autotrophica type strain (OK10).</title>
        <authorList>
            <person name="Sikorski J."/>
            <person name="Munk C."/>
            <person name="Lapidus A."/>
            <person name="Djao O."/>
            <person name="Lucas S."/>
            <person name="Glavina Del Rio T."/>
            <person name="Nolan M."/>
            <person name="Tice H."/>
            <person name="Han C."/>
            <person name="Cheng J."/>
            <person name="Tapia R."/>
            <person name="Goodwin L."/>
            <person name="Pitluck S."/>
            <person name="Liolios K."/>
            <person name="Ivanova N."/>
            <person name="Mavromatis K."/>
            <person name="Mikhailova N."/>
            <person name="Pati A."/>
            <person name="Sims D."/>
            <person name="Meincke L."/>
            <person name="Brettin T."/>
            <person name="Detter J."/>
            <person name="Chen A."/>
            <person name="Palaniappan K."/>
            <person name="Land M."/>
            <person name="Hauser L."/>
            <person name="Chang Y."/>
            <person name="Jeffries C."/>
            <person name="Rohde M."/>
            <person name="Lang E."/>
            <person name="Spring S."/>
            <person name="Goker M."/>
            <person name="Woyke T."/>
            <person name="Bristow J."/>
            <person name="Eisen J."/>
            <person name="Markowitz V."/>
            <person name="Hugenholtz P."/>
            <person name="Kyrpides N."/>
            <person name="Klenk H."/>
        </authorList>
    </citation>
    <scope>NUCLEOTIDE SEQUENCE [LARGE SCALE GENOMIC DNA]</scope>
    <source>
        <strain evidence="5">ATCC BAA-671 / DSM 16294 / JCM 11897 / OK10</strain>
    </source>
</reference>
<accession>E0UUF9</accession>
<dbReference type="PANTHER" id="PTHR33121">
    <property type="entry name" value="CYCLIC DI-GMP PHOSPHODIESTERASE PDEF"/>
    <property type="match status" value="1"/>
</dbReference>
<feature type="transmembrane region" description="Helical" evidence="1">
    <location>
        <begin position="204"/>
        <end position="226"/>
    </location>
</feature>